<feature type="domain" description="FAM21/CAPZIP" evidence="2">
    <location>
        <begin position="124"/>
        <end position="241"/>
    </location>
</feature>
<dbReference type="AlphaFoldDB" id="A0A8C1DGB7"/>
<dbReference type="Pfam" id="PF15255">
    <property type="entry name" value="CAP-ZIP_m"/>
    <property type="match status" value="1"/>
</dbReference>
<keyword evidence="4" id="KW-1185">Reference proteome</keyword>
<evidence type="ECO:0000259" key="2">
    <source>
        <dbReference type="Pfam" id="PF15255"/>
    </source>
</evidence>
<feature type="region of interest" description="Disordered" evidence="1">
    <location>
        <begin position="148"/>
        <end position="346"/>
    </location>
</feature>
<accession>A0A8C1DGB7</accession>
<evidence type="ECO:0000313" key="3">
    <source>
        <dbReference type="Ensembl" id="ENSCCRP00000060734.2"/>
    </source>
</evidence>
<feature type="compositionally biased region" description="Basic and acidic residues" evidence="1">
    <location>
        <begin position="223"/>
        <end position="232"/>
    </location>
</feature>
<evidence type="ECO:0000256" key="1">
    <source>
        <dbReference type="SAM" id="MobiDB-lite"/>
    </source>
</evidence>
<dbReference type="Proteomes" id="UP001108240">
    <property type="component" value="Unplaced"/>
</dbReference>
<evidence type="ECO:0000313" key="4">
    <source>
        <dbReference type="Proteomes" id="UP001108240"/>
    </source>
</evidence>
<reference evidence="3" key="1">
    <citation type="submission" date="2025-08" db="UniProtKB">
        <authorList>
            <consortium name="Ensembl"/>
        </authorList>
    </citation>
    <scope>IDENTIFICATION</scope>
</reference>
<sequence>MSSKNKHMLNFDPIIASCLSYVMGPKKNPKCKMSSRVCTFLQQASSLVFGGLSFTTGPVGFCVSKEETPVKLSVAQLAGKLKGHALPMPGNMEVISMRRPPCSLVINNQKDEEHEEKSSVCPHPPKMKIKSSPFIEKLQANLALSPTVLLSPPKSPESKQPPTASSPISPCSSTLQPTQLSCEEEAPVSFEQPVEGTPLPSINKSRARLSFKRRLPTRQHRKSACEEAKWNEGNESPCEPYSQQQNGDEGELTGGPSQEDTEDKIDSAQPTNGPQQEKDRTEHRDVPQENEGTQVTDIENKHEVTEGGYEPSDCKQAQKEEKEETEEDRTEVKEDKEVLDAENNPE</sequence>
<feature type="compositionally biased region" description="Basic and acidic residues" evidence="1">
    <location>
        <begin position="312"/>
        <end position="322"/>
    </location>
</feature>
<reference evidence="3" key="2">
    <citation type="submission" date="2025-09" db="UniProtKB">
        <authorList>
            <consortium name="Ensembl"/>
        </authorList>
    </citation>
    <scope>IDENTIFICATION</scope>
</reference>
<feature type="compositionally biased region" description="Basic and acidic residues" evidence="1">
    <location>
        <begin position="276"/>
        <end position="287"/>
    </location>
</feature>
<dbReference type="OMA" id="CKMSSRV"/>
<feature type="compositionally biased region" description="Basic residues" evidence="1">
    <location>
        <begin position="205"/>
        <end position="222"/>
    </location>
</feature>
<proteinExistence type="predicted"/>
<dbReference type="Ensembl" id="ENSCCRT00000065856.2">
    <property type="protein sequence ID" value="ENSCCRP00000060734.2"/>
    <property type="gene ID" value="ENSCCRG00000032665.2"/>
</dbReference>
<name>A0A8C1DGB7_CYPCA</name>
<protein>
    <submittedName>
        <fullName evidence="3">Zgc:153184</fullName>
    </submittedName>
</protein>
<feature type="compositionally biased region" description="Polar residues" evidence="1">
    <location>
        <begin position="163"/>
        <end position="181"/>
    </location>
</feature>
<dbReference type="GeneTree" id="ENSGT00940000153997"/>
<feature type="compositionally biased region" description="Basic and acidic residues" evidence="1">
    <location>
        <begin position="330"/>
        <end position="339"/>
    </location>
</feature>
<dbReference type="InterPro" id="IPR029341">
    <property type="entry name" value="FAM21/CAPZIP"/>
</dbReference>
<organism evidence="3 4">
    <name type="scientific">Cyprinus carpio carpio</name>
    <dbReference type="NCBI Taxonomy" id="630221"/>
    <lineage>
        <taxon>Eukaryota</taxon>
        <taxon>Metazoa</taxon>
        <taxon>Chordata</taxon>
        <taxon>Craniata</taxon>
        <taxon>Vertebrata</taxon>
        <taxon>Euteleostomi</taxon>
        <taxon>Actinopterygii</taxon>
        <taxon>Neopterygii</taxon>
        <taxon>Teleostei</taxon>
        <taxon>Ostariophysi</taxon>
        <taxon>Cypriniformes</taxon>
        <taxon>Cyprinidae</taxon>
        <taxon>Cyprininae</taxon>
        <taxon>Cyprinus</taxon>
    </lineage>
</organism>